<evidence type="ECO:0000313" key="3">
    <source>
        <dbReference type="Proteomes" id="UP000050949"/>
    </source>
</evidence>
<feature type="transmembrane region" description="Helical" evidence="1">
    <location>
        <begin position="163"/>
        <end position="186"/>
    </location>
</feature>
<feature type="transmembrane region" description="Helical" evidence="1">
    <location>
        <begin position="214"/>
        <end position="235"/>
    </location>
</feature>
<reference evidence="2 3" key="1">
    <citation type="journal article" date="2015" name="Genome Announc.">
        <title>Expanding the biotechnology potential of lactobacilli through comparative genomics of 213 strains and associated genera.</title>
        <authorList>
            <person name="Sun Z."/>
            <person name="Harris H.M."/>
            <person name="McCann A."/>
            <person name="Guo C."/>
            <person name="Argimon S."/>
            <person name="Zhang W."/>
            <person name="Yang X."/>
            <person name="Jeffery I.B."/>
            <person name="Cooney J.C."/>
            <person name="Kagawa T.F."/>
            <person name="Liu W."/>
            <person name="Song Y."/>
            <person name="Salvetti E."/>
            <person name="Wrobel A."/>
            <person name="Rasinkangas P."/>
            <person name="Parkhill J."/>
            <person name="Rea M.C."/>
            <person name="O'Sullivan O."/>
            <person name="Ritari J."/>
            <person name="Douillard F.P."/>
            <person name="Paul Ross R."/>
            <person name="Yang R."/>
            <person name="Briner A.E."/>
            <person name="Felis G.E."/>
            <person name="de Vos W.M."/>
            <person name="Barrangou R."/>
            <person name="Klaenhammer T.R."/>
            <person name="Caufield P.W."/>
            <person name="Cui Y."/>
            <person name="Zhang H."/>
            <person name="O'Toole P.W."/>
        </authorList>
    </citation>
    <scope>NUCLEOTIDE SEQUENCE [LARGE SCALE GENOMIC DNA]</scope>
    <source>
        <strain evidence="2 3">DSM 16991</strain>
    </source>
</reference>
<dbReference type="AlphaFoldDB" id="A0A0R1XDU3"/>
<protein>
    <submittedName>
        <fullName evidence="2">Uncharacterized protein</fullName>
    </submittedName>
</protein>
<feature type="transmembrane region" description="Helical" evidence="1">
    <location>
        <begin position="42"/>
        <end position="64"/>
    </location>
</feature>
<proteinExistence type="predicted"/>
<feature type="transmembrane region" description="Helical" evidence="1">
    <location>
        <begin position="91"/>
        <end position="111"/>
    </location>
</feature>
<name>A0A0R1XDU3_9LACO</name>
<keyword evidence="1" id="KW-0472">Membrane</keyword>
<evidence type="ECO:0000313" key="2">
    <source>
        <dbReference type="EMBL" id="KRM28335.1"/>
    </source>
</evidence>
<dbReference type="RefSeq" id="WP_027827441.1">
    <property type="nucleotide sequence ID" value="NZ_AUEH01000001.1"/>
</dbReference>
<accession>A0A0R1XDU3</accession>
<sequence>MKIKGMLLFYVHRYLHSIYLILPLLLWFIFLTTNYAIAPQYFASAIGANALVLVLLMTWVAYAVNSIISDTALSIAVVQARSWWTTYWVKWLFFALVAGLFSLIGIIFPLVRWLAPGTPFFFERLTGQHFLAAFLLMWTISMPGMAIGNFFNRHVVANRYFAVLLTILVLICGYITPTLAADYAWWHWVSWLLPPTGEALTVLNQFASLSNGQALLWAGIQLLYAGVVAGVSYAWQQRRKMA</sequence>
<keyword evidence="1" id="KW-1133">Transmembrane helix</keyword>
<evidence type="ECO:0000256" key="1">
    <source>
        <dbReference type="SAM" id="Phobius"/>
    </source>
</evidence>
<comment type="caution">
    <text evidence="2">The sequence shown here is derived from an EMBL/GenBank/DDBJ whole genome shotgun (WGS) entry which is preliminary data.</text>
</comment>
<dbReference type="OrthoDB" id="9853558at2"/>
<dbReference type="PATRIC" id="fig|1122147.4.peg.1866"/>
<dbReference type="eggNOG" id="ENOG5032T6M">
    <property type="taxonomic scope" value="Bacteria"/>
</dbReference>
<feature type="transmembrane region" description="Helical" evidence="1">
    <location>
        <begin position="131"/>
        <end position="151"/>
    </location>
</feature>
<gene>
    <name evidence="2" type="ORF">FC91_GL001798</name>
</gene>
<feature type="transmembrane region" description="Helical" evidence="1">
    <location>
        <begin position="7"/>
        <end position="30"/>
    </location>
</feature>
<keyword evidence="1" id="KW-0812">Transmembrane</keyword>
<dbReference type="EMBL" id="AZFW01000032">
    <property type="protein sequence ID" value="KRM28335.1"/>
    <property type="molecule type" value="Genomic_DNA"/>
</dbReference>
<organism evidence="2 3">
    <name type="scientific">Schleiferilactobacillus harbinensis DSM 16991</name>
    <dbReference type="NCBI Taxonomy" id="1122147"/>
    <lineage>
        <taxon>Bacteria</taxon>
        <taxon>Bacillati</taxon>
        <taxon>Bacillota</taxon>
        <taxon>Bacilli</taxon>
        <taxon>Lactobacillales</taxon>
        <taxon>Lactobacillaceae</taxon>
        <taxon>Schleiferilactobacillus</taxon>
    </lineage>
</organism>
<dbReference type="Proteomes" id="UP000050949">
    <property type="component" value="Unassembled WGS sequence"/>
</dbReference>